<feature type="domain" description="DUF559" evidence="1">
    <location>
        <begin position="8"/>
        <end position="114"/>
    </location>
</feature>
<evidence type="ECO:0000259" key="1">
    <source>
        <dbReference type="Pfam" id="PF04480"/>
    </source>
</evidence>
<comment type="caution">
    <text evidence="2">The sequence shown here is derived from an EMBL/GenBank/DDBJ whole genome shotgun (WGS) entry which is preliminary data.</text>
</comment>
<sequence length="135" mass="15620">MQPYNPTLKHNARQLRVNMTDAEQKLWFRLRRKQLHGIQFYRQKPIGPYIVDFYAAQVKLVIELDGSQHHTQEGSAADDQRDAFLSNQGIFVLRFNNLQVLNEMDGVMARIDEVMTQRLKPLIPLPSPFCKGGNP</sequence>
<gene>
    <name evidence="2" type="ORF">AWT59_2542</name>
</gene>
<dbReference type="Gene3D" id="3.40.960.10">
    <property type="entry name" value="VSR Endonuclease"/>
    <property type="match status" value="1"/>
</dbReference>
<dbReference type="AlphaFoldDB" id="A0A139BQR1"/>
<reference evidence="2 3" key="1">
    <citation type="submission" date="2016-02" db="EMBL/GenBank/DDBJ databases">
        <authorList>
            <person name="Wen L."/>
            <person name="He K."/>
            <person name="Yang H."/>
        </authorList>
    </citation>
    <scope>NUCLEOTIDE SEQUENCE [LARGE SCALE GENOMIC DNA]</scope>
    <source>
        <strain evidence="2">ShG14-8</strain>
    </source>
</reference>
<dbReference type="PATRIC" id="fig|1796491.3.peg.2769"/>
<name>A0A139BQR1_9PROT</name>
<dbReference type="CDD" id="cd01038">
    <property type="entry name" value="Endonuclease_DUF559"/>
    <property type="match status" value="1"/>
</dbReference>
<dbReference type="InterPro" id="IPR047216">
    <property type="entry name" value="Endonuclease_DUF559_bact"/>
</dbReference>
<dbReference type="Proteomes" id="UP000070578">
    <property type="component" value="Unassembled WGS sequence"/>
</dbReference>
<protein>
    <recommendedName>
        <fullName evidence="1">DUF559 domain-containing protein</fullName>
    </recommendedName>
</protein>
<dbReference type="Pfam" id="PF04480">
    <property type="entry name" value="DUF559"/>
    <property type="match status" value="1"/>
</dbReference>
<dbReference type="EMBL" id="LSLI01000081">
    <property type="protein sequence ID" value="KXS31340.1"/>
    <property type="molecule type" value="Genomic_DNA"/>
</dbReference>
<evidence type="ECO:0000313" key="2">
    <source>
        <dbReference type="EMBL" id="KXS31340.1"/>
    </source>
</evidence>
<dbReference type="PANTHER" id="PTHR38590">
    <property type="entry name" value="BLL0828 PROTEIN"/>
    <property type="match status" value="1"/>
</dbReference>
<evidence type="ECO:0000313" key="3">
    <source>
        <dbReference type="Proteomes" id="UP000070578"/>
    </source>
</evidence>
<dbReference type="InterPro" id="IPR011335">
    <property type="entry name" value="Restrct_endonuc-II-like"/>
</dbReference>
<dbReference type="SUPFAM" id="SSF52980">
    <property type="entry name" value="Restriction endonuclease-like"/>
    <property type="match status" value="1"/>
</dbReference>
<accession>A0A139BQR1</accession>
<reference evidence="2 3" key="2">
    <citation type="submission" date="2016-03" db="EMBL/GenBank/DDBJ databases">
        <title>New uncultured bacterium of the family Gallionellaceae from acid mine drainage: description and reconstruction of genome based on metagenomic analysis of microbial community.</title>
        <authorList>
            <person name="Kadnikov V."/>
            <person name="Ivasenko D."/>
            <person name="Beletsky A."/>
            <person name="Mardanov A."/>
            <person name="Danilova E."/>
            <person name="Pimenov N."/>
            <person name="Karnachuk O."/>
            <person name="Ravin N."/>
        </authorList>
    </citation>
    <scope>NUCLEOTIDE SEQUENCE [LARGE SCALE GENOMIC DNA]</scope>
    <source>
        <strain evidence="2">ShG14-8</strain>
    </source>
</reference>
<proteinExistence type="predicted"/>
<dbReference type="PANTHER" id="PTHR38590:SF1">
    <property type="entry name" value="BLL0828 PROTEIN"/>
    <property type="match status" value="1"/>
</dbReference>
<dbReference type="InterPro" id="IPR007569">
    <property type="entry name" value="DUF559"/>
</dbReference>
<organism evidence="2 3">
    <name type="scientific">Candidatus Gallionella acididurans</name>
    <dbReference type="NCBI Taxonomy" id="1796491"/>
    <lineage>
        <taxon>Bacteria</taxon>
        <taxon>Pseudomonadati</taxon>
        <taxon>Pseudomonadota</taxon>
        <taxon>Betaproteobacteria</taxon>
        <taxon>Nitrosomonadales</taxon>
        <taxon>Gallionellaceae</taxon>
        <taxon>Gallionella</taxon>
    </lineage>
</organism>